<dbReference type="AlphaFoldDB" id="S8FLX8"/>
<evidence type="ECO:0000313" key="2">
    <source>
        <dbReference type="Proteomes" id="UP000015241"/>
    </source>
</evidence>
<sequence length="109" mass="12260">MSLGVVDSRRLRLSLAATLSRRTPSYGVRGFQAYIRRLNEYFASLVRTSSFALSLRVVTPPSLALTVFRVVADPCVLRDVIGDERTRREHIDRAWALVCEEAEEYGGVT</sequence>
<protein>
    <submittedName>
        <fullName evidence="1">Uncharacterized protein</fullName>
    </submittedName>
</protein>
<dbReference type="InParanoid" id="S8FLX8"/>
<dbReference type="SUPFAM" id="SSF53383">
    <property type="entry name" value="PLP-dependent transferases"/>
    <property type="match status" value="1"/>
</dbReference>
<dbReference type="InterPro" id="IPR015424">
    <property type="entry name" value="PyrdxlP-dep_Trfase"/>
</dbReference>
<gene>
    <name evidence="1" type="ORF">FOMPIDRAFT_88986</name>
</gene>
<proteinExistence type="predicted"/>
<dbReference type="HOGENOM" id="CLU_2183991_0_0_1"/>
<keyword evidence="2" id="KW-1185">Reference proteome</keyword>
<accession>S8FLX8</accession>
<dbReference type="STRING" id="743788.S8FLX8"/>
<evidence type="ECO:0000313" key="1">
    <source>
        <dbReference type="EMBL" id="EPT02341.1"/>
    </source>
</evidence>
<dbReference type="EMBL" id="KE504136">
    <property type="protein sequence ID" value="EPT02341.1"/>
    <property type="molecule type" value="Genomic_DNA"/>
</dbReference>
<name>S8FLX8_FOMSC</name>
<dbReference type="OrthoDB" id="639767at2759"/>
<reference evidence="1 2" key="1">
    <citation type="journal article" date="2012" name="Science">
        <title>The Paleozoic origin of enzymatic lignin decomposition reconstructed from 31 fungal genomes.</title>
        <authorList>
            <person name="Floudas D."/>
            <person name="Binder M."/>
            <person name="Riley R."/>
            <person name="Barry K."/>
            <person name="Blanchette R.A."/>
            <person name="Henrissat B."/>
            <person name="Martinez A.T."/>
            <person name="Otillar R."/>
            <person name="Spatafora J.W."/>
            <person name="Yadav J.S."/>
            <person name="Aerts A."/>
            <person name="Benoit I."/>
            <person name="Boyd A."/>
            <person name="Carlson A."/>
            <person name="Copeland A."/>
            <person name="Coutinho P.M."/>
            <person name="de Vries R.P."/>
            <person name="Ferreira P."/>
            <person name="Findley K."/>
            <person name="Foster B."/>
            <person name="Gaskell J."/>
            <person name="Glotzer D."/>
            <person name="Gorecki P."/>
            <person name="Heitman J."/>
            <person name="Hesse C."/>
            <person name="Hori C."/>
            <person name="Igarashi K."/>
            <person name="Jurgens J.A."/>
            <person name="Kallen N."/>
            <person name="Kersten P."/>
            <person name="Kohler A."/>
            <person name="Kuees U."/>
            <person name="Kumar T.K.A."/>
            <person name="Kuo A."/>
            <person name="LaButti K."/>
            <person name="Larrondo L.F."/>
            <person name="Lindquist E."/>
            <person name="Ling A."/>
            <person name="Lombard V."/>
            <person name="Lucas S."/>
            <person name="Lundell T."/>
            <person name="Martin R."/>
            <person name="McLaughlin D.J."/>
            <person name="Morgenstern I."/>
            <person name="Morin E."/>
            <person name="Murat C."/>
            <person name="Nagy L.G."/>
            <person name="Nolan M."/>
            <person name="Ohm R.A."/>
            <person name="Patyshakuliyeva A."/>
            <person name="Rokas A."/>
            <person name="Ruiz-Duenas F.J."/>
            <person name="Sabat G."/>
            <person name="Salamov A."/>
            <person name="Samejima M."/>
            <person name="Schmutz J."/>
            <person name="Slot J.C."/>
            <person name="St John F."/>
            <person name="Stenlid J."/>
            <person name="Sun H."/>
            <person name="Sun S."/>
            <person name="Syed K."/>
            <person name="Tsang A."/>
            <person name="Wiebenga A."/>
            <person name="Young D."/>
            <person name="Pisabarro A."/>
            <person name="Eastwood D.C."/>
            <person name="Martin F."/>
            <person name="Cullen D."/>
            <person name="Grigoriev I.V."/>
            <person name="Hibbett D.S."/>
        </authorList>
    </citation>
    <scope>NUCLEOTIDE SEQUENCE</scope>
    <source>
        <strain evidence="2">FP-58527</strain>
    </source>
</reference>
<organism evidence="1 2">
    <name type="scientific">Fomitopsis schrenkii</name>
    <name type="common">Brown rot fungus</name>
    <dbReference type="NCBI Taxonomy" id="2126942"/>
    <lineage>
        <taxon>Eukaryota</taxon>
        <taxon>Fungi</taxon>
        <taxon>Dikarya</taxon>
        <taxon>Basidiomycota</taxon>
        <taxon>Agaricomycotina</taxon>
        <taxon>Agaricomycetes</taxon>
        <taxon>Polyporales</taxon>
        <taxon>Fomitopsis</taxon>
    </lineage>
</organism>
<dbReference type="Proteomes" id="UP000015241">
    <property type="component" value="Unassembled WGS sequence"/>
</dbReference>